<dbReference type="KEGG" id="mgor:H0P51_08740"/>
<reference evidence="3" key="1">
    <citation type="submission" date="2020-07" db="EMBL/GenBank/DDBJ databases">
        <title>Description of Mycobacterium gordonae subsp. intergordonae subsp.nov. and Mycobacterium gordonae subsp. gordonae subsp. nov.</title>
        <authorList>
            <person name="Yu X."/>
        </authorList>
    </citation>
    <scope>NUCLEOTIDE SEQUENCE [LARGE SCALE GENOMIC DNA]</scope>
    <source>
        <strain evidence="3">24</strain>
    </source>
</reference>
<dbReference type="EMBL" id="CP059165">
    <property type="protein sequence ID" value="QLL08959.1"/>
    <property type="molecule type" value="Genomic_DNA"/>
</dbReference>
<feature type="region of interest" description="Disordered" evidence="1">
    <location>
        <begin position="1"/>
        <end position="58"/>
    </location>
</feature>
<keyword evidence="3" id="KW-1185">Reference proteome</keyword>
<dbReference type="Proteomes" id="UP000510682">
    <property type="component" value="Chromosome"/>
</dbReference>
<evidence type="ECO:0000313" key="3">
    <source>
        <dbReference type="Proteomes" id="UP000510682"/>
    </source>
</evidence>
<evidence type="ECO:0000256" key="1">
    <source>
        <dbReference type="SAM" id="MobiDB-lite"/>
    </source>
</evidence>
<dbReference type="AlphaFoldDB" id="A0A7D6IU71"/>
<name>A0A7D6IU71_9MYCO</name>
<proteinExistence type="predicted"/>
<organism evidence="2 3">
    <name type="scientific">Mycobacterium vicinigordonae</name>
    <dbReference type="NCBI Taxonomy" id="1719132"/>
    <lineage>
        <taxon>Bacteria</taxon>
        <taxon>Bacillati</taxon>
        <taxon>Actinomycetota</taxon>
        <taxon>Actinomycetes</taxon>
        <taxon>Mycobacteriales</taxon>
        <taxon>Mycobacteriaceae</taxon>
        <taxon>Mycobacterium</taxon>
    </lineage>
</organism>
<protein>
    <submittedName>
        <fullName evidence="2">Uncharacterized protein</fullName>
    </submittedName>
</protein>
<evidence type="ECO:0000313" key="2">
    <source>
        <dbReference type="EMBL" id="QLL08959.1"/>
    </source>
</evidence>
<reference evidence="2 3" key="2">
    <citation type="submission" date="2020-07" db="EMBL/GenBank/DDBJ databases">
        <authorList>
            <person name="Yu X."/>
        </authorList>
    </citation>
    <scope>NUCLEOTIDE SEQUENCE [LARGE SCALE GENOMIC DNA]</scope>
    <source>
        <strain evidence="3">24</strain>
    </source>
</reference>
<gene>
    <name evidence="2" type="ORF">H0P51_08740</name>
</gene>
<sequence>MSFRRIRDAGRPLTDDDPVQSERFAPAGLIPATAERELQRWDAAHPSGGSKRRIPASS</sequence>
<reference evidence="3" key="3">
    <citation type="submission" date="2023-07" db="EMBL/GenBank/DDBJ databases">
        <title>Description of Mycobacterium gordonae subsp. intergordonae subsp.nov. and Mycobacterium gordonae subsp. gordonae subsp. nov.</title>
        <authorList>
            <person name="Huang H."/>
        </authorList>
    </citation>
    <scope>NUCLEOTIDE SEQUENCE [LARGE SCALE GENOMIC DNA]</scope>
    <source>
        <strain evidence="3">24</strain>
    </source>
</reference>
<feature type="compositionally biased region" description="Basic and acidic residues" evidence="1">
    <location>
        <begin position="34"/>
        <end position="43"/>
    </location>
</feature>
<feature type="compositionally biased region" description="Basic and acidic residues" evidence="1">
    <location>
        <begin position="1"/>
        <end position="14"/>
    </location>
</feature>
<accession>A0A7D6IU71</accession>